<feature type="transmembrane region" description="Helical" evidence="1">
    <location>
        <begin position="93"/>
        <end position="113"/>
    </location>
</feature>
<evidence type="ECO:0000313" key="3">
    <source>
        <dbReference type="Proteomes" id="UP001348641"/>
    </source>
</evidence>
<organism evidence="2 3">
    <name type="scientific">Nocardiopsis tropica</name>
    <dbReference type="NCBI Taxonomy" id="109330"/>
    <lineage>
        <taxon>Bacteria</taxon>
        <taxon>Bacillati</taxon>
        <taxon>Actinomycetota</taxon>
        <taxon>Actinomycetes</taxon>
        <taxon>Streptosporangiales</taxon>
        <taxon>Nocardiopsidaceae</taxon>
        <taxon>Nocardiopsis</taxon>
    </lineage>
</organism>
<evidence type="ECO:0000313" key="2">
    <source>
        <dbReference type="EMBL" id="MEE2049855.1"/>
    </source>
</evidence>
<keyword evidence="1" id="KW-0472">Membrane</keyword>
<keyword evidence="1" id="KW-1133">Transmembrane helix</keyword>
<dbReference type="RefSeq" id="WP_330157112.1">
    <property type="nucleotide sequence ID" value="NZ_BAAAJA010000011.1"/>
</dbReference>
<name>A0ABU7KKM7_9ACTN</name>
<feature type="transmembrane region" description="Helical" evidence="1">
    <location>
        <begin position="119"/>
        <end position="139"/>
    </location>
</feature>
<dbReference type="Proteomes" id="UP001348641">
    <property type="component" value="Unassembled WGS sequence"/>
</dbReference>
<proteinExistence type="predicted"/>
<comment type="caution">
    <text evidence="2">The sequence shown here is derived from an EMBL/GenBank/DDBJ whole genome shotgun (WGS) entry which is preliminary data.</text>
</comment>
<sequence length="154" mass="16264">MASTPELDQVAEARSRIAAHASLPGSYWVFLAFAGTLIAGLPIWRALLPTAGAYLDWGLVVLAAASAVYAIVRRRRTGVYLPRRVTSYPGARILWVATLAATGAGFLGIQALVDHGHMGLALAALAPVAAVMLVGYMLVRAAMRRSIEAGRVKP</sequence>
<dbReference type="EMBL" id="JAUUCC010000008">
    <property type="protein sequence ID" value="MEE2049855.1"/>
    <property type="molecule type" value="Genomic_DNA"/>
</dbReference>
<feature type="transmembrane region" description="Helical" evidence="1">
    <location>
        <begin position="26"/>
        <end position="47"/>
    </location>
</feature>
<feature type="transmembrane region" description="Helical" evidence="1">
    <location>
        <begin position="53"/>
        <end position="72"/>
    </location>
</feature>
<protein>
    <submittedName>
        <fullName evidence="2">Uncharacterized protein</fullName>
    </submittedName>
</protein>
<accession>A0ABU7KKM7</accession>
<reference evidence="2 3" key="1">
    <citation type="submission" date="2023-07" db="EMBL/GenBank/DDBJ databases">
        <authorList>
            <person name="Girao M."/>
            <person name="Carvalho M.F."/>
        </authorList>
    </citation>
    <scope>NUCLEOTIDE SEQUENCE [LARGE SCALE GENOMIC DNA]</scope>
    <source>
        <strain evidence="2 3">66/93</strain>
    </source>
</reference>
<evidence type="ECO:0000256" key="1">
    <source>
        <dbReference type="SAM" id="Phobius"/>
    </source>
</evidence>
<gene>
    <name evidence="2" type="ORF">Q8A49_05035</name>
</gene>
<keyword evidence="1" id="KW-0812">Transmembrane</keyword>